<dbReference type="RefSeq" id="XP_021818353.1">
    <property type="nucleotide sequence ID" value="XM_021962661.1"/>
</dbReference>
<organism evidence="3 4">
    <name type="scientific">Prunus avium</name>
    <name type="common">Cherry</name>
    <name type="synonym">Cerasus avium</name>
    <dbReference type="NCBI Taxonomy" id="42229"/>
    <lineage>
        <taxon>Eukaryota</taxon>
        <taxon>Viridiplantae</taxon>
        <taxon>Streptophyta</taxon>
        <taxon>Embryophyta</taxon>
        <taxon>Tracheophyta</taxon>
        <taxon>Spermatophyta</taxon>
        <taxon>Magnoliopsida</taxon>
        <taxon>eudicotyledons</taxon>
        <taxon>Gunneridae</taxon>
        <taxon>Pentapetalae</taxon>
        <taxon>rosids</taxon>
        <taxon>fabids</taxon>
        <taxon>Rosales</taxon>
        <taxon>Rosaceae</taxon>
        <taxon>Amygdaloideae</taxon>
        <taxon>Amygdaleae</taxon>
        <taxon>Prunus</taxon>
    </lineage>
</organism>
<feature type="transmembrane region" description="Helical" evidence="2">
    <location>
        <begin position="54"/>
        <end position="78"/>
    </location>
</feature>
<gene>
    <name evidence="4" type="primary">LOC110760406</name>
</gene>
<sequence>MGDPSEGAAEIEDDRAEANSSRVSWIMNKGLGLGKKILVTGIVISSAPLVLPPLVVISAIGFAFCVPCAVVLASYACIVKLMNKLLPYSTPPVLLENGTLMSNDDEEEEEQGEEQSTWVGGKIDTEKEEGWGSGDILEGGEMRIELVEEENEEIFEEGRIEEGDECVQEGVKKNAQEYFAEDENRYEEDVGEATDVEEMLIFDNINVVNIEGLIQDYKDDTLLDENSVSDMYGLVSNVVEGAEEIGLTPIEVTAVVMEESGYQETASNTAEEEELVEETRELLEKIRDEGNADNAMDMEKQYAGEVEGAKWEVRDQQFDWNAEEREILVEDKISDIGLEKPTGTMNGGVGRVPNECEDMQERQEMKHVNDANTTTVSGHVKPTGDIGSVLESKNADNNLEAEKPIGEANDVGNTSEAETRNLRPVMSSVVEDKQKPEISKEEIVLQRGRAEDNVNNLDFQLIREKETVVSSNADAREIADESGLHLFDEKNVSGQQYTSYETSKGHGVDEGADFAELPVSHRAHESTDAVISSGKDVSMHPNGVLYNEAKIWRQIDAMRRIVGYKATPHATCIEELKALYLFTGVEPPASFGDHPDLAQVNDKLRFLMSIIGVKLD</sequence>
<reference evidence="4" key="1">
    <citation type="submission" date="2025-08" db="UniProtKB">
        <authorList>
            <consortium name="RefSeq"/>
        </authorList>
    </citation>
    <scope>IDENTIFICATION</scope>
</reference>
<evidence type="ECO:0000256" key="2">
    <source>
        <dbReference type="SAM" id="Phobius"/>
    </source>
</evidence>
<evidence type="ECO:0000313" key="3">
    <source>
        <dbReference type="Proteomes" id="UP000515124"/>
    </source>
</evidence>
<dbReference type="Gramene" id="Pav_sc0000744.1_g160.1.mk:mrna">
    <property type="protein sequence ID" value="Pav_sc0000744.1_g160.1.mk:mrna"/>
    <property type="gene ID" value="Pav_sc0000744.1_g160.1.mk"/>
</dbReference>
<dbReference type="Proteomes" id="UP000515124">
    <property type="component" value="Unplaced"/>
</dbReference>
<keyword evidence="2" id="KW-0812">Transmembrane</keyword>
<accession>A0A6P5SXI0</accession>
<proteinExistence type="predicted"/>
<protein>
    <submittedName>
        <fullName evidence="4">Uncharacterized protein LOC110760406</fullName>
    </submittedName>
</protein>
<keyword evidence="3" id="KW-1185">Reference proteome</keyword>
<dbReference type="KEGG" id="pavi:110760406"/>
<dbReference type="GeneID" id="110760406"/>
<keyword evidence="2" id="KW-0472">Membrane</keyword>
<dbReference type="PANTHER" id="PTHR37198">
    <property type="entry name" value="NUCLEOLIN"/>
    <property type="match status" value="1"/>
</dbReference>
<evidence type="ECO:0000256" key="1">
    <source>
        <dbReference type="SAM" id="MobiDB-lite"/>
    </source>
</evidence>
<dbReference type="PANTHER" id="PTHR37198:SF1">
    <property type="entry name" value="NUCLEOLIN"/>
    <property type="match status" value="1"/>
</dbReference>
<name>A0A6P5SXI0_PRUAV</name>
<evidence type="ECO:0000313" key="4">
    <source>
        <dbReference type="RefSeq" id="XP_021818353.1"/>
    </source>
</evidence>
<keyword evidence="2" id="KW-1133">Transmembrane helix</keyword>
<feature type="region of interest" description="Disordered" evidence="1">
    <location>
        <begin position="400"/>
        <end position="434"/>
    </location>
</feature>
<dbReference type="AlphaFoldDB" id="A0A6P5SXI0"/>